<dbReference type="NCBIfam" id="NF045524">
    <property type="entry name" value="MXAN_6640_HExxH"/>
    <property type="match status" value="1"/>
</dbReference>
<reference evidence="3" key="1">
    <citation type="journal article" date="2019" name="Int. J. Syst. Evol. Microbiol.">
        <title>The Global Catalogue of Microorganisms (GCM) 10K type strain sequencing project: providing services to taxonomists for standard genome sequencing and annotation.</title>
        <authorList>
            <consortium name="The Broad Institute Genomics Platform"/>
            <consortium name="The Broad Institute Genome Sequencing Center for Infectious Disease"/>
            <person name="Wu L."/>
            <person name="Ma J."/>
        </authorList>
    </citation>
    <scope>NUCLEOTIDE SEQUENCE [LARGE SCALE GENOMIC DNA]</scope>
    <source>
        <strain evidence="3">YIM 94188</strain>
    </source>
</reference>
<dbReference type="GO" id="GO:0008237">
    <property type="term" value="F:metallopeptidase activity"/>
    <property type="evidence" value="ECO:0007669"/>
    <property type="project" value="UniProtKB-KW"/>
</dbReference>
<keyword evidence="3" id="KW-1185">Reference proteome</keyword>
<sequence length="536" mass="59364">MTSRSHSRLPGLLLTFLATLLLVPFLGVAAQAEPGEPADPSSPSATATPQDPQEIAEQALETVEDLLEGAPTPSDPSHTGEPPRQDLTIAIRDLAANQRHLPKAKRDDAARILARPDDGPAAACDPRQDPICYSQEDATECNASMCVHFVSSGVHRASVAYAQHVLRTVTGIAHRYRAAGYRSPMPDGDAGGNIDKFDVYLGDLGSAGFYGYCNTDTPEETRHIGVPAYCVFDNDYRPGQYPAHTPEQNLRVTAAHEYFHAVQFAYDYLEDGWLMEATATWIEDEVYDGVNDNRYYLSHGPLGNPQVPVDRHRGLSAYGSWIFVRYLSERYPPEVGGLPVIVRQIWRQALGARYSVQAIRSVLSAKGTDLTTQFGRFTTWNRRPWASYTEGRAYKAAPLHGSYLLRPGARTKRLDIGLNHLAAKHYRYRPSSDMAAGWRLRLRLNLNGRISGGAAFVTVKPDGRAPYVRRVSLNRYGNRTVSFPFGRARVDWVEVTVVNASARYRCNLGLGWDDTCEGRSLDDGARQLVAARAYRP</sequence>
<dbReference type="RefSeq" id="WP_136432009.1">
    <property type="nucleotide sequence ID" value="NZ_JBHSNS010000002.1"/>
</dbReference>
<gene>
    <name evidence="2" type="ORF">ACFPQB_06665</name>
</gene>
<keyword evidence="2" id="KW-0482">Metalloprotease</keyword>
<feature type="region of interest" description="Disordered" evidence="1">
    <location>
        <begin position="33"/>
        <end position="55"/>
    </location>
</feature>
<accession>A0ABW0ZJD1</accession>
<evidence type="ECO:0000313" key="3">
    <source>
        <dbReference type="Proteomes" id="UP001596072"/>
    </source>
</evidence>
<comment type="caution">
    <text evidence="2">The sequence shown here is derived from an EMBL/GenBank/DDBJ whole genome shotgun (WGS) entry which is preliminary data.</text>
</comment>
<keyword evidence="2" id="KW-0378">Hydrolase</keyword>
<name>A0ABW0ZJD1_9ACTN</name>
<protein>
    <submittedName>
        <fullName evidence="2">MXAN_6640 family putative metalloprotease</fullName>
    </submittedName>
</protein>
<organism evidence="2 3">
    <name type="scientific">Nocardioides vastitatis</name>
    <dbReference type="NCBI Taxonomy" id="2568655"/>
    <lineage>
        <taxon>Bacteria</taxon>
        <taxon>Bacillati</taxon>
        <taxon>Actinomycetota</taxon>
        <taxon>Actinomycetes</taxon>
        <taxon>Propionibacteriales</taxon>
        <taxon>Nocardioidaceae</taxon>
        <taxon>Nocardioides</taxon>
    </lineage>
</organism>
<dbReference type="EMBL" id="JBHSNS010000002">
    <property type="protein sequence ID" value="MFC5728595.1"/>
    <property type="molecule type" value="Genomic_DNA"/>
</dbReference>
<evidence type="ECO:0000256" key="1">
    <source>
        <dbReference type="SAM" id="MobiDB-lite"/>
    </source>
</evidence>
<dbReference type="Proteomes" id="UP001596072">
    <property type="component" value="Unassembled WGS sequence"/>
</dbReference>
<evidence type="ECO:0000313" key="2">
    <source>
        <dbReference type="EMBL" id="MFC5728595.1"/>
    </source>
</evidence>
<proteinExistence type="predicted"/>
<feature type="compositionally biased region" description="Polar residues" evidence="1">
    <location>
        <begin position="41"/>
        <end position="51"/>
    </location>
</feature>
<keyword evidence="2" id="KW-0645">Protease</keyword>